<gene>
    <name evidence="2" type="ORF">BED41_05675</name>
</gene>
<dbReference type="AlphaFoldDB" id="A0A1B2I3U2"/>
<dbReference type="EMBL" id="CP016757">
    <property type="protein sequence ID" value="ANZ44622.1"/>
    <property type="molecule type" value="Genomic_DNA"/>
</dbReference>
<feature type="coiled-coil region" evidence="1">
    <location>
        <begin position="52"/>
        <end position="90"/>
    </location>
</feature>
<keyword evidence="1" id="KW-0175">Coiled coil</keyword>
<protein>
    <submittedName>
        <fullName evidence="2">Uncharacterized protein</fullName>
    </submittedName>
</protein>
<accession>A0A1B2I3U2</accession>
<dbReference type="STRING" id="1197717.BED41_05675"/>
<evidence type="ECO:0000256" key="1">
    <source>
        <dbReference type="SAM" id="Coils"/>
    </source>
</evidence>
<name>A0A1B2I3U2_9BACT</name>
<dbReference type="Proteomes" id="UP000093044">
    <property type="component" value="Chromosome"/>
</dbReference>
<organism evidence="2 3">
    <name type="scientific">Cloacibacillus porcorum</name>
    <dbReference type="NCBI Taxonomy" id="1197717"/>
    <lineage>
        <taxon>Bacteria</taxon>
        <taxon>Thermotogati</taxon>
        <taxon>Synergistota</taxon>
        <taxon>Synergistia</taxon>
        <taxon>Synergistales</taxon>
        <taxon>Synergistaceae</taxon>
        <taxon>Cloacibacillus</taxon>
    </lineage>
</organism>
<evidence type="ECO:0000313" key="3">
    <source>
        <dbReference type="Proteomes" id="UP000093044"/>
    </source>
</evidence>
<dbReference type="GeneID" id="83057341"/>
<reference evidence="2" key="1">
    <citation type="submission" date="2016-08" db="EMBL/GenBank/DDBJ databases">
        <title>Complete genome of Cloacibacillus porcorum.</title>
        <authorList>
            <person name="Looft T."/>
            <person name="Bayles D.O."/>
            <person name="Alt D.P."/>
        </authorList>
    </citation>
    <scope>NUCLEOTIDE SEQUENCE [LARGE SCALE GENOMIC DNA]</scope>
    <source>
        <strain evidence="2">CL-84</strain>
    </source>
</reference>
<keyword evidence="3" id="KW-1185">Reference proteome</keyword>
<proteinExistence type="predicted"/>
<dbReference type="RefSeq" id="WP_066743933.1">
    <property type="nucleotide sequence ID" value="NZ_CP016757.1"/>
</dbReference>
<evidence type="ECO:0000313" key="2">
    <source>
        <dbReference type="EMBL" id="ANZ44622.1"/>
    </source>
</evidence>
<sequence length="106" mass="12470">MKKLAVTTALILVIITASASMGFLYGNLITYPSFSMEQRRPRKPFSDDEFSLSNYQREAEEYVRRGKEYIENCDQDILSIQRERDDALDEINSFIREYNNFAKYGY</sequence>
<dbReference type="KEGG" id="cpor:BED41_05675"/>